<dbReference type="Pfam" id="PF13087">
    <property type="entry name" value="AAA_12"/>
    <property type="match status" value="1"/>
</dbReference>
<keyword evidence="1" id="KW-0547">Nucleotide-binding</keyword>
<keyword evidence="8" id="KW-1185">Reference proteome</keyword>
<dbReference type="InterPro" id="IPR050534">
    <property type="entry name" value="Coronavir_polyprotein_1ab"/>
</dbReference>
<feature type="compositionally biased region" description="Basic and acidic residues" evidence="5">
    <location>
        <begin position="548"/>
        <end position="568"/>
    </location>
</feature>
<feature type="region of interest" description="Disordered" evidence="5">
    <location>
        <begin position="458"/>
        <end position="488"/>
    </location>
</feature>
<feature type="compositionally biased region" description="Basic and acidic residues" evidence="5">
    <location>
        <begin position="474"/>
        <end position="488"/>
    </location>
</feature>
<name>A0AA40V9B2_9HYPH</name>
<dbReference type="AlphaFoldDB" id="A0AA40V9B2"/>
<evidence type="ECO:0000256" key="2">
    <source>
        <dbReference type="ARBA" id="ARBA00022801"/>
    </source>
</evidence>
<keyword evidence="2" id="KW-0378">Hydrolase</keyword>
<dbReference type="PANTHER" id="PTHR43788:SF8">
    <property type="entry name" value="DNA-BINDING PROTEIN SMUBP-2"/>
    <property type="match status" value="1"/>
</dbReference>
<dbReference type="Proteomes" id="UP000543554">
    <property type="component" value="Unassembled WGS sequence"/>
</dbReference>
<dbReference type="PANTHER" id="PTHR43788">
    <property type="entry name" value="DNA2/NAM7 HELICASE FAMILY MEMBER"/>
    <property type="match status" value="1"/>
</dbReference>
<evidence type="ECO:0000256" key="4">
    <source>
        <dbReference type="ARBA" id="ARBA00022840"/>
    </source>
</evidence>
<feature type="domain" description="DNA2/NAM7 helicase-like C-terminal" evidence="6">
    <location>
        <begin position="904"/>
        <end position="1042"/>
    </location>
</feature>
<accession>A0AA40V9B2</accession>
<dbReference type="EMBL" id="JACJIB010000001">
    <property type="protein sequence ID" value="MBA8910965.1"/>
    <property type="molecule type" value="Genomic_DNA"/>
</dbReference>
<dbReference type="CDD" id="cd18808">
    <property type="entry name" value="SF1_C_Upf1"/>
    <property type="match status" value="1"/>
</dbReference>
<reference evidence="7 8" key="1">
    <citation type="submission" date="2020-08" db="EMBL/GenBank/DDBJ databases">
        <title>Genomic Encyclopedia of Type Strains, Phase IV (KMG-IV): sequencing the most valuable type-strain genomes for metagenomic binning, comparative biology and taxonomic classification.</title>
        <authorList>
            <person name="Goeker M."/>
        </authorList>
    </citation>
    <scope>NUCLEOTIDE SEQUENCE [LARGE SCALE GENOMIC DNA]</scope>
    <source>
        <strain evidence="7 8">DSM 11490</strain>
    </source>
</reference>
<comment type="caution">
    <text evidence="7">The sequence shown here is derived from an EMBL/GenBank/DDBJ whole genome shotgun (WGS) entry which is preliminary data.</text>
</comment>
<sequence length="1068" mass="116119">MRNRPEDVLSAWTALEVLSPVTYRKPADMADGDTRRIAALDGGLPWRQPGEKARQNKQLFYQVVLGAVRMDEATNALLSVFVDKHQDRPVARGMAAIATVTVDKTGVLVEEGAATALSSFAWGLPLALKQDLVGLGCWPEAETKLNEDLDRRLRRVDDEGKPLPLDADAVRGAYDWLVGTLGLHPSLVEGPTFAIRVYHYWKAQDPPDAPLMGSFFLEDMAAVRKLVTAGTVPTALRSYLGITKRAERKDVLAGEAVMAASVTPGRFPPGRWPAPGRHPLVLLQQGAVNVAMSDLPGIDLFPVNGPPGTGKTTLLRDMVAALVVRRAEAMCAFDVPEKAFTASGAKPKVGTATVPIHRVDERLRGFEMLVASSNNKAVENVSRELPALKAIADDAGSLRYFKTVADKVGGGVEAWGLIAAVLGNASNRFAFREAAWVDPDHGLRTYLAEVAGSPQWIEEPDPSAPGKVRKRRPLVVDRESPPRNRTEALKKWQEARAEFQAEVAKVRNFLVEIEAAREEVGTLPELRSAAARAARAADAAEEATATAKQDHQESVAEASRAKQVRERAQQALDAHQARRPGFFARMFWTRPARDWSTSNDQLGAVLERADREAGDAAARSASAQGQHGAAEKARKAAAREFQQAVAIRDQAEERVAVMRRRCGARAVDAAFFARDREVLHLAAPWLDAAAHRERDRVFELALAVHKAFIDAAAVPVRSNLENLFKALIGRNAWQLKTRPHMPDLWATLFLVVPVISTTFASVTRMLGYLPPETLGWLLVDEAGQAVPQAVVGAMMRTKRSVVVGDPLQIEPVTSLPTELAETICADFGLDPESWNAPKASVQAVADASATFVAEFQQTVGSVQVGFPLLVHRRCADPMFSLSNSVAYSNLMVHATPSRASGIRDVLGPSRWVDVVGGRTEDKWSDAEGAAVVALLRRLSEAGVAEPDLYIVSPFVIVAQRLRERVSASGLLQRWTSDPYAWTRDRIGTVHTVQGREADTVILVLGASLPTQRGARGWAGGYPNLLNVAVTRAKENLYVVGAQDAWREAGVFRHLATRLPALAETLEPI</sequence>
<evidence type="ECO:0000256" key="5">
    <source>
        <dbReference type="SAM" id="MobiDB-lite"/>
    </source>
</evidence>
<protein>
    <recommendedName>
        <fullName evidence="6">DNA2/NAM7 helicase-like C-terminal domain-containing protein</fullName>
    </recommendedName>
</protein>
<organism evidence="7 8">
    <name type="scientific">Methylorubrum thiocyanatum</name>
    <dbReference type="NCBI Taxonomy" id="47958"/>
    <lineage>
        <taxon>Bacteria</taxon>
        <taxon>Pseudomonadati</taxon>
        <taxon>Pseudomonadota</taxon>
        <taxon>Alphaproteobacteria</taxon>
        <taxon>Hyphomicrobiales</taxon>
        <taxon>Methylobacteriaceae</taxon>
        <taxon>Methylorubrum</taxon>
    </lineage>
</organism>
<feature type="region of interest" description="Disordered" evidence="5">
    <location>
        <begin position="613"/>
        <end position="635"/>
    </location>
</feature>
<dbReference type="RefSeq" id="WP_182553623.1">
    <property type="nucleotide sequence ID" value="NZ_BPRF01000052.1"/>
</dbReference>
<evidence type="ECO:0000313" key="8">
    <source>
        <dbReference type="Proteomes" id="UP000543554"/>
    </source>
</evidence>
<evidence type="ECO:0000313" key="7">
    <source>
        <dbReference type="EMBL" id="MBA8910965.1"/>
    </source>
</evidence>
<evidence type="ECO:0000259" key="6">
    <source>
        <dbReference type="Pfam" id="PF13087"/>
    </source>
</evidence>
<dbReference type="GO" id="GO:0005524">
    <property type="term" value="F:ATP binding"/>
    <property type="evidence" value="ECO:0007669"/>
    <property type="project" value="UniProtKB-KW"/>
</dbReference>
<proteinExistence type="predicted"/>
<gene>
    <name evidence="7" type="ORF">HNR51_000027</name>
</gene>
<evidence type="ECO:0000256" key="1">
    <source>
        <dbReference type="ARBA" id="ARBA00022741"/>
    </source>
</evidence>
<dbReference type="GO" id="GO:0043139">
    <property type="term" value="F:5'-3' DNA helicase activity"/>
    <property type="evidence" value="ECO:0007669"/>
    <property type="project" value="TreeGrafter"/>
</dbReference>
<dbReference type="InterPro" id="IPR027417">
    <property type="entry name" value="P-loop_NTPase"/>
</dbReference>
<dbReference type="Gene3D" id="3.40.50.300">
    <property type="entry name" value="P-loop containing nucleotide triphosphate hydrolases"/>
    <property type="match status" value="3"/>
</dbReference>
<evidence type="ECO:0000256" key="3">
    <source>
        <dbReference type="ARBA" id="ARBA00022806"/>
    </source>
</evidence>
<feature type="compositionally biased region" description="Low complexity" evidence="5">
    <location>
        <begin position="615"/>
        <end position="628"/>
    </location>
</feature>
<dbReference type="InterPro" id="IPR041679">
    <property type="entry name" value="DNA2/NAM7-like_C"/>
</dbReference>
<dbReference type="InterPro" id="IPR047187">
    <property type="entry name" value="SF1_C_Upf1"/>
</dbReference>
<keyword evidence="3" id="KW-0347">Helicase</keyword>
<dbReference type="GO" id="GO:0016787">
    <property type="term" value="F:hydrolase activity"/>
    <property type="evidence" value="ECO:0007669"/>
    <property type="project" value="UniProtKB-KW"/>
</dbReference>
<dbReference type="SUPFAM" id="SSF52540">
    <property type="entry name" value="P-loop containing nucleoside triphosphate hydrolases"/>
    <property type="match status" value="1"/>
</dbReference>
<keyword evidence="4" id="KW-0067">ATP-binding</keyword>
<feature type="region of interest" description="Disordered" evidence="5">
    <location>
        <begin position="540"/>
        <end position="573"/>
    </location>
</feature>